<dbReference type="EMBL" id="BAAAYR010000002">
    <property type="protein sequence ID" value="GAA3565030.1"/>
    <property type="molecule type" value="Genomic_DNA"/>
</dbReference>
<keyword evidence="1" id="KW-0472">Membrane</keyword>
<keyword evidence="1" id="KW-1133">Transmembrane helix</keyword>
<evidence type="ECO:0000313" key="2">
    <source>
        <dbReference type="EMBL" id="GAA3565030.1"/>
    </source>
</evidence>
<evidence type="ECO:0008006" key="4">
    <source>
        <dbReference type="Google" id="ProtNLM"/>
    </source>
</evidence>
<dbReference type="RefSeq" id="WP_204910721.1">
    <property type="nucleotide sequence ID" value="NZ_BAAAYR010000002.1"/>
</dbReference>
<protein>
    <recommendedName>
        <fullName evidence="4">DUF1772 domain-containing protein</fullName>
    </recommendedName>
</protein>
<sequence length="161" mass="17010">MSSSARVVEATHLVTLAALTGLVGLDPTARLRSAPDYAGWLAGQQRVDRVMSRVAPPLFLSAAATAVGAALVAGAGHRPALAVSRIVAATCVAVAVRVTLTVNEPANARLRAWRPDAVPPDDWRAVRARWDEGHRQRRVLVAAGAAAVTLGLLVDRRFRRG</sequence>
<dbReference type="Proteomes" id="UP001500767">
    <property type="component" value="Unassembled WGS sequence"/>
</dbReference>
<dbReference type="InterPro" id="IPR013901">
    <property type="entry name" value="Anthrone_oxy"/>
</dbReference>
<reference evidence="3" key="1">
    <citation type="journal article" date="2019" name="Int. J. Syst. Evol. Microbiol.">
        <title>The Global Catalogue of Microorganisms (GCM) 10K type strain sequencing project: providing services to taxonomists for standard genome sequencing and annotation.</title>
        <authorList>
            <consortium name="The Broad Institute Genomics Platform"/>
            <consortium name="The Broad Institute Genome Sequencing Center for Infectious Disease"/>
            <person name="Wu L."/>
            <person name="Ma J."/>
        </authorList>
    </citation>
    <scope>NUCLEOTIDE SEQUENCE [LARGE SCALE GENOMIC DNA]</scope>
    <source>
        <strain evidence="3">JCM 16540</strain>
    </source>
</reference>
<organism evidence="2 3">
    <name type="scientific">Microlunatus spumicola</name>
    <dbReference type="NCBI Taxonomy" id="81499"/>
    <lineage>
        <taxon>Bacteria</taxon>
        <taxon>Bacillati</taxon>
        <taxon>Actinomycetota</taxon>
        <taxon>Actinomycetes</taxon>
        <taxon>Propionibacteriales</taxon>
        <taxon>Propionibacteriaceae</taxon>
        <taxon>Microlunatus</taxon>
    </lineage>
</organism>
<feature type="transmembrane region" description="Helical" evidence="1">
    <location>
        <begin position="57"/>
        <end position="75"/>
    </location>
</feature>
<keyword evidence="1" id="KW-0812">Transmembrane</keyword>
<name>A0ABP6XEI2_9ACTN</name>
<proteinExistence type="predicted"/>
<gene>
    <name evidence="2" type="ORF">GCM10022197_20950</name>
</gene>
<feature type="transmembrane region" description="Helical" evidence="1">
    <location>
        <begin position="82"/>
        <end position="100"/>
    </location>
</feature>
<evidence type="ECO:0000256" key="1">
    <source>
        <dbReference type="SAM" id="Phobius"/>
    </source>
</evidence>
<dbReference type="Pfam" id="PF08592">
    <property type="entry name" value="Anthrone_oxy"/>
    <property type="match status" value="1"/>
</dbReference>
<keyword evidence="3" id="KW-1185">Reference proteome</keyword>
<accession>A0ABP6XEI2</accession>
<comment type="caution">
    <text evidence="2">The sequence shown here is derived from an EMBL/GenBank/DDBJ whole genome shotgun (WGS) entry which is preliminary data.</text>
</comment>
<evidence type="ECO:0000313" key="3">
    <source>
        <dbReference type="Proteomes" id="UP001500767"/>
    </source>
</evidence>